<feature type="domain" description="Insertion element IS150 protein InsJ-like helix-turn-helix" evidence="1">
    <location>
        <begin position="29"/>
        <end position="68"/>
    </location>
</feature>
<dbReference type="AlphaFoldDB" id="A0A3A3GKG2"/>
<dbReference type="Gene3D" id="1.10.10.10">
    <property type="entry name" value="Winged helix-like DNA-binding domain superfamily/Winged helix DNA-binding domain"/>
    <property type="match status" value="1"/>
</dbReference>
<evidence type="ECO:0000313" key="3">
    <source>
        <dbReference type="Proteomes" id="UP000266177"/>
    </source>
</evidence>
<comment type="caution">
    <text evidence="2">The sequence shown here is derived from an EMBL/GenBank/DDBJ whole genome shotgun (WGS) entry which is preliminary data.</text>
</comment>
<dbReference type="InterPro" id="IPR010921">
    <property type="entry name" value="Trp_repressor/repl_initiator"/>
</dbReference>
<dbReference type="Pfam" id="PF13518">
    <property type="entry name" value="HTH_28"/>
    <property type="match status" value="1"/>
</dbReference>
<dbReference type="InterPro" id="IPR055247">
    <property type="entry name" value="InsJ-like_HTH"/>
</dbReference>
<name>A0A3A3GKG2_PANTH</name>
<evidence type="ECO:0000259" key="1">
    <source>
        <dbReference type="Pfam" id="PF13518"/>
    </source>
</evidence>
<dbReference type="GO" id="GO:0043565">
    <property type="term" value="F:sequence-specific DNA binding"/>
    <property type="evidence" value="ECO:0007669"/>
    <property type="project" value="InterPro"/>
</dbReference>
<dbReference type="Proteomes" id="UP000266177">
    <property type="component" value="Unassembled WGS sequence"/>
</dbReference>
<protein>
    <submittedName>
        <fullName evidence="2">Transposase</fullName>
    </submittedName>
</protein>
<organism evidence="2 3">
    <name type="scientific">Paenibacillus thiaminolyticus</name>
    <name type="common">Bacillus thiaminolyticus</name>
    <dbReference type="NCBI Taxonomy" id="49283"/>
    <lineage>
        <taxon>Bacteria</taxon>
        <taxon>Bacillati</taxon>
        <taxon>Bacillota</taxon>
        <taxon>Bacilli</taxon>
        <taxon>Bacillales</taxon>
        <taxon>Paenibacillaceae</taxon>
        <taxon>Paenibacillus</taxon>
    </lineage>
</organism>
<dbReference type="OrthoDB" id="9797531at2"/>
<proteinExistence type="predicted"/>
<evidence type="ECO:0000313" key="2">
    <source>
        <dbReference type="EMBL" id="RJG25347.1"/>
    </source>
</evidence>
<accession>A0A3A3GKG2</accession>
<dbReference type="EMBL" id="QYZD01000004">
    <property type="protein sequence ID" value="RJG25347.1"/>
    <property type="molecule type" value="Genomic_DNA"/>
</dbReference>
<gene>
    <name evidence="2" type="ORF">DQX05_07090</name>
</gene>
<reference evidence="2 3" key="1">
    <citation type="submission" date="2018-09" db="EMBL/GenBank/DDBJ databases">
        <title>Paenibacillus SK2017-BO5.</title>
        <authorList>
            <person name="Piskunova J.V."/>
            <person name="Dubiley S.A."/>
            <person name="Severinov K.V."/>
        </authorList>
    </citation>
    <scope>NUCLEOTIDE SEQUENCE [LARGE SCALE GENOMIC DNA]</scope>
    <source>
        <strain evidence="2 3">BO5</strain>
    </source>
</reference>
<sequence length="189" mass="22432">MEWRDRYEQYGYKGLEYLAHNRSYSTELKLQAVKDYLSGEFTQSRVIHKYKIASRTQLRNWIKKYNSHSSLNTYVGGAKAMAKGRSTTWQERVDIVLYCLAHNHEYQKAAHQNEVSYRQVYQWVNRKPSSNEQENVELTRVMMSIYEKVDRTFGYRQLTLHMRRQTGFSRISDIEKGLAKSSRKQALVS</sequence>
<dbReference type="SUPFAM" id="SSF48295">
    <property type="entry name" value="TrpR-like"/>
    <property type="match status" value="2"/>
</dbReference>
<dbReference type="InterPro" id="IPR036388">
    <property type="entry name" value="WH-like_DNA-bd_sf"/>
</dbReference>